<comment type="caution">
    <text evidence="2">The sequence shown here is derived from an EMBL/GenBank/DDBJ whole genome shotgun (WGS) entry which is preliminary data.</text>
</comment>
<reference evidence="2" key="1">
    <citation type="submission" date="2022-12" db="EMBL/GenBank/DDBJ databases">
        <authorList>
            <person name="Petersen C."/>
        </authorList>
    </citation>
    <scope>NUCLEOTIDE SEQUENCE</scope>
    <source>
        <strain evidence="2">IBT 35675</strain>
    </source>
</reference>
<sequence>MADPLSVAGSAIGVLAYGMAVTNHLIDYFSAFKQQDTDVAKITQNSENVLSTLLALQTAIQHHQSQADAGELPQRLKKATQKCFEIFERIPIQDTADNNTTDTTDITNTTANTYMKGVAPRIRYELRRGVIQKIAEDIGEIHDILSLELNNLQLKSHTRIADASSSACDRQSEISVAPSIFSLPSKQSTSLTTNSHLNAVQMDSAIDELVGIFLEDEELKTLYREVILEKLIAQSRFIRNFRRLLKRFAVGLKEEAGEAIDVDLANLISINAGLVAYKVASKIEQQYSQLDTMSTRERIEWETQDDSSADEDENGQERALDERFPALVSHGRSFIKGSIAFQKLQEELKIFIMPSRLNKMSNEGPNNELSVEVEPWLVRFIRLVSFRARALGLEYKAPKWTERVQYLQERLTKIGMAEKAIPKNHQRFRWKNVGIILCYDFNIY</sequence>
<feature type="domain" description="Azaphilone pigments biosynthesis cluster protein L N-terminal" evidence="1">
    <location>
        <begin position="2"/>
        <end position="115"/>
    </location>
</feature>
<reference evidence="2" key="2">
    <citation type="journal article" date="2023" name="IMA Fungus">
        <title>Comparative genomic study of the Penicillium genus elucidates a diverse pangenome and 15 lateral gene transfer events.</title>
        <authorList>
            <person name="Petersen C."/>
            <person name="Sorensen T."/>
            <person name="Nielsen M.R."/>
            <person name="Sondergaard T.E."/>
            <person name="Sorensen J.L."/>
            <person name="Fitzpatrick D.A."/>
            <person name="Frisvad J.C."/>
            <person name="Nielsen K.L."/>
        </authorList>
    </citation>
    <scope>NUCLEOTIDE SEQUENCE</scope>
    <source>
        <strain evidence="2">IBT 35675</strain>
    </source>
</reference>
<evidence type="ECO:0000313" key="3">
    <source>
        <dbReference type="Proteomes" id="UP001148299"/>
    </source>
</evidence>
<keyword evidence="3" id="KW-1185">Reference proteome</keyword>
<proteinExistence type="predicted"/>
<evidence type="ECO:0000313" key="2">
    <source>
        <dbReference type="EMBL" id="KAJ5366755.1"/>
    </source>
</evidence>
<dbReference type="InterPro" id="IPR031348">
    <property type="entry name" value="PigL_N"/>
</dbReference>
<dbReference type="EMBL" id="JAPZBR010000001">
    <property type="protein sequence ID" value="KAJ5366755.1"/>
    <property type="molecule type" value="Genomic_DNA"/>
</dbReference>
<gene>
    <name evidence="2" type="ORF">N7541_000696</name>
</gene>
<evidence type="ECO:0000259" key="1">
    <source>
        <dbReference type="Pfam" id="PF17111"/>
    </source>
</evidence>
<dbReference type="Pfam" id="PF17111">
    <property type="entry name" value="PigL_N"/>
    <property type="match status" value="1"/>
</dbReference>
<dbReference type="AlphaFoldDB" id="A0A9W9RUS7"/>
<protein>
    <recommendedName>
        <fullName evidence="1">Azaphilone pigments biosynthesis cluster protein L N-terminal domain-containing protein</fullName>
    </recommendedName>
</protein>
<accession>A0A9W9RUS7</accession>
<name>A0A9W9RUS7_PENBR</name>
<dbReference type="Proteomes" id="UP001148299">
    <property type="component" value="Unassembled WGS sequence"/>
</dbReference>
<organism evidence="2 3">
    <name type="scientific">Penicillium brevicompactum</name>
    <dbReference type="NCBI Taxonomy" id="5074"/>
    <lineage>
        <taxon>Eukaryota</taxon>
        <taxon>Fungi</taxon>
        <taxon>Dikarya</taxon>
        <taxon>Ascomycota</taxon>
        <taxon>Pezizomycotina</taxon>
        <taxon>Eurotiomycetes</taxon>
        <taxon>Eurotiomycetidae</taxon>
        <taxon>Eurotiales</taxon>
        <taxon>Aspergillaceae</taxon>
        <taxon>Penicillium</taxon>
    </lineage>
</organism>